<keyword evidence="1 3" id="KW-0378">Hydrolase</keyword>
<dbReference type="Pfam" id="PF20434">
    <property type="entry name" value="BD-FAE"/>
    <property type="match status" value="1"/>
</dbReference>
<dbReference type="RefSeq" id="WP_113904372.1">
    <property type="nucleotide sequence ID" value="NZ_QNSB01000006.1"/>
</dbReference>
<proteinExistence type="predicted"/>
<organism evidence="3 4">
    <name type="scientific">Brevibacterium celere</name>
    <dbReference type="NCBI Taxonomy" id="225845"/>
    <lineage>
        <taxon>Bacteria</taxon>
        <taxon>Bacillati</taxon>
        <taxon>Actinomycetota</taxon>
        <taxon>Actinomycetes</taxon>
        <taxon>Micrococcales</taxon>
        <taxon>Brevibacteriaceae</taxon>
        <taxon>Brevibacterium</taxon>
    </lineage>
</organism>
<dbReference type="Gene3D" id="3.40.50.1820">
    <property type="entry name" value="alpha/beta hydrolase"/>
    <property type="match status" value="1"/>
</dbReference>
<dbReference type="EMBL" id="QNSB01000006">
    <property type="protein sequence ID" value="RBP71285.1"/>
    <property type="molecule type" value="Genomic_DNA"/>
</dbReference>
<keyword evidence="4" id="KW-1185">Reference proteome</keyword>
<evidence type="ECO:0000259" key="2">
    <source>
        <dbReference type="Pfam" id="PF20434"/>
    </source>
</evidence>
<dbReference type="PANTHER" id="PTHR48081">
    <property type="entry name" value="AB HYDROLASE SUPERFAMILY PROTEIN C4A8.06C"/>
    <property type="match status" value="1"/>
</dbReference>
<dbReference type="AlphaFoldDB" id="A0A366IK32"/>
<sequence length="260" mass="27562">MTSTDPALEEAAFARLAEAGAHIATDSRILRHDYGPHPDQFVEVHGDVAGASAVVVVVHGGYFRERTDLSHARPMAQALTESGAACVLIEYRRAGGRPHCLTDVTTALDFILGNLPAWGLDAAVPVTISGHSAGGCLILGWSSHLGKEGPPVRLRPLAPITDLLREVADGLADGAVLDYMGVRPEEDLAAYLEEDPRSRAVLIPERVDVLTLHGDADATVAIDFSRTFPAPLRILPGANHSDLVDPESAHFPTVVEALLG</sequence>
<evidence type="ECO:0000256" key="1">
    <source>
        <dbReference type="ARBA" id="ARBA00022801"/>
    </source>
</evidence>
<comment type="caution">
    <text evidence="3">The sequence shown here is derived from an EMBL/GenBank/DDBJ whole genome shotgun (WGS) entry which is preliminary data.</text>
</comment>
<dbReference type="InterPro" id="IPR029058">
    <property type="entry name" value="AB_hydrolase_fold"/>
</dbReference>
<dbReference type="InterPro" id="IPR050300">
    <property type="entry name" value="GDXG_lipolytic_enzyme"/>
</dbReference>
<reference evidence="3 4" key="1">
    <citation type="submission" date="2018-06" db="EMBL/GenBank/DDBJ databases">
        <title>Freshwater and sediment microbial communities from various areas in North America, analyzing microbe dynamics in response to fracking.</title>
        <authorList>
            <person name="Lamendella R."/>
        </authorList>
    </citation>
    <scope>NUCLEOTIDE SEQUENCE [LARGE SCALE GENOMIC DNA]</scope>
    <source>
        <strain evidence="3 4">3b_TX</strain>
    </source>
</reference>
<dbReference type="Proteomes" id="UP000253509">
    <property type="component" value="Unassembled WGS sequence"/>
</dbReference>
<accession>A0A366IK32</accession>
<protein>
    <submittedName>
        <fullName evidence="3">Alpha/beta hydrolase family protein</fullName>
    </submittedName>
</protein>
<feature type="domain" description="BD-FAE-like" evidence="2">
    <location>
        <begin position="52"/>
        <end position="137"/>
    </location>
</feature>
<dbReference type="GO" id="GO:0016787">
    <property type="term" value="F:hydrolase activity"/>
    <property type="evidence" value="ECO:0007669"/>
    <property type="project" value="UniProtKB-KW"/>
</dbReference>
<evidence type="ECO:0000313" key="4">
    <source>
        <dbReference type="Proteomes" id="UP000253509"/>
    </source>
</evidence>
<evidence type="ECO:0000313" key="3">
    <source>
        <dbReference type="EMBL" id="RBP71285.1"/>
    </source>
</evidence>
<dbReference type="SUPFAM" id="SSF53474">
    <property type="entry name" value="alpha/beta-Hydrolases"/>
    <property type="match status" value="1"/>
</dbReference>
<gene>
    <name evidence="3" type="ORF">DFO65_106128</name>
</gene>
<name>A0A366IK32_9MICO</name>
<dbReference type="InterPro" id="IPR049492">
    <property type="entry name" value="BD-FAE-like_dom"/>
</dbReference>